<feature type="transmembrane region" description="Helical" evidence="24">
    <location>
        <begin position="743"/>
        <end position="764"/>
    </location>
</feature>
<comment type="function">
    <text evidence="20">The transhydrogenation between NADH and NADP is coupled to respiration and ATP hydrolysis and functions as a proton pump across the membrane. May play a role in reactive oxygen species (ROS) detoxification in the adrenal gland.</text>
</comment>
<dbReference type="InterPro" id="IPR026255">
    <property type="entry name" value="NADP_transhyd_a"/>
</dbReference>
<feature type="transmembrane region" description="Helical" evidence="24">
    <location>
        <begin position="657"/>
        <end position="676"/>
    </location>
</feature>
<evidence type="ECO:0000256" key="8">
    <source>
        <dbReference type="ARBA" id="ARBA00022692"/>
    </source>
</evidence>
<evidence type="ECO:0000256" key="21">
    <source>
        <dbReference type="ARBA" id="ARBA00061558"/>
    </source>
</evidence>
<feature type="transmembrane region" description="Helical" evidence="24">
    <location>
        <begin position="785"/>
        <end position="802"/>
    </location>
</feature>
<evidence type="ECO:0000259" key="25">
    <source>
        <dbReference type="SMART" id="SM01002"/>
    </source>
</evidence>
<keyword evidence="14 24" id="KW-1133">Transmembrane helix</keyword>
<dbReference type="InterPro" id="IPR007698">
    <property type="entry name" value="AlaDH/PNT_NAD(H)-bd"/>
</dbReference>
<feature type="domain" description="Alanine dehydrogenase/pyridine nucleotide transhydrogenase NAD(H)-binding" evidence="25">
    <location>
        <begin position="232"/>
        <end position="391"/>
    </location>
</feature>
<evidence type="ECO:0000256" key="7">
    <source>
        <dbReference type="ARBA" id="ARBA00022519"/>
    </source>
</evidence>
<dbReference type="FunFam" id="3.40.50.1220:FF:000002">
    <property type="entry name" value="NAD(P) transhydrogenase subunit beta"/>
    <property type="match status" value="1"/>
</dbReference>
<dbReference type="SMART" id="SM01002">
    <property type="entry name" value="AlaDh_PNT_C"/>
    <property type="match status" value="1"/>
</dbReference>
<accession>A0A7H8RDN7</accession>
<dbReference type="SMART" id="SM01003">
    <property type="entry name" value="AlaDh_PNT_N"/>
    <property type="match status" value="1"/>
</dbReference>
<keyword evidence="13" id="KW-1278">Translocase</keyword>
<evidence type="ECO:0000313" key="27">
    <source>
        <dbReference type="EMBL" id="QKX63635.1"/>
    </source>
</evidence>
<evidence type="ECO:0000256" key="20">
    <source>
        <dbReference type="ARBA" id="ARBA00054910"/>
    </source>
</evidence>
<dbReference type="InterPro" id="IPR036291">
    <property type="entry name" value="NAD(P)-bd_dom_sf"/>
</dbReference>
<evidence type="ECO:0000256" key="1">
    <source>
        <dbReference type="ARBA" id="ARBA00004292"/>
    </source>
</evidence>
<evidence type="ECO:0000256" key="12">
    <source>
        <dbReference type="ARBA" id="ARBA00022946"/>
    </source>
</evidence>
<dbReference type="CDD" id="cd05304">
    <property type="entry name" value="Rubrum_tdh"/>
    <property type="match status" value="1"/>
</dbReference>
<dbReference type="PROSITE" id="PS00836">
    <property type="entry name" value="ALADH_PNT_1"/>
    <property type="match status" value="1"/>
</dbReference>
<dbReference type="Pfam" id="PF01262">
    <property type="entry name" value="AlaDh_PNT_C"/>
    <property type="match status" value="1"/>
</dbReference>
<dbReference type="RefSeq" id="XP_035349809.1">
    <property type="nucleotide sequence ID" value="XM_035493916.1"/>
</dbReference>
<keyword evidence="17" id="KW-0496">Mitochondrion</keyword>
<feature type="transmembrane region" description="Helical" evidence="24">
    <location>
        <begin position="565"/>
        <end position="584"/>
    </location>
</feature>
<comment type="similarity">
    <text evidence="21">In the C-terminal section; belongs to the PNT beta subunit family.</text>
</comment>
<evidence type="ECO:0000256" key="14">
    <source>
        <dbReference type="ARBA" id="ARBA00022989"/>
    </source>
</evidence>
<dbReference type="SUPFAM" id="SSF52283">
    <property type="entry name" value="Formate/glycerate dehydrogenase catalytic domain-like"/>
    <property type="match status" value="1"/>
</dbReference>
<evidence type="ECO:0000256" key="4">
    <source>
        <dbReference type="ARBA" id="ARBA00011738"/>
    </source>
</evidence>
<dbReference type="GO" id="GO:0050661">
    <property type="term" value="F:NADP binding"/>
    <property type="evidence" value="ECO:0007669"/>
    <property type="project" value="TreeGrafter"/>
</dbReference>
<evidence type="ECO:0000256" key="15">
    <source>
        <dbReference type="ARBA" id="ARBA00022990"/>
    </source>
</evidence>
<dbReference type="InterPro" id="IPR034300">
    <property type="entry name" value="PNTB-like"/>
</dbReference>
<keyword evidence="8 24" id="KW-0812">Transmembrane</keyword>
<keyword evidence="10" id="KW-0999">Mitochondrion inner membrane</keyword>
<evidence type="ECO:0000259" key="26">
    <source>
        <dbReference type="SMART" id="SM01003"/>
    </source>
</evidence>
<dbReference type="NCBIfam" id="NF006942">
    <property type="entry name" value="PRK09424.1"/>
    <property type="match status" value="1"/>
</dbReference>
<evidence type="ECO:0000256" key="22">
    <source>
        <dbReference type="ARBA" id="ARBA00074145"/>
    </source>
</evidence>
<evidence type="ECO:0000256" key="18">
    <source>
        <dbReference type="ARBA" id="ARBA00023136"/>
    </source>
</evidence>
<dbReference type="GO" id="GO:0006740">
    <property type="term" value="P:NADPH regeneration"/>
    <property type="evidence" value="ECO:0007669"/>
    <property type="project" value="TreeGrafter"/>
</dbReference>
<feature type="transmembrane region" description="Helical" evidence="24">
    <location>
        <begin position="604"/>
        <end position="624"/>
    </location>
</feature>
<keyword evidence="6" id="KW-1003">Cell membrane</keyword>
<evidence type="ECO:0000256" key="13">
    <source>
        <dbReference type="ARBA" id="ARBA00022967"/>
    </source>
</evidence>
<feature type="domain" description="Alanine dehydrogenase/pyridine nucleotide transhydrogenase N-terminal" evidence="26">
    <location>
        <begin position="84"/>
        <end position="223"/>
    </location>
</feature>
<keyword evidence="18 24" id="KW-0472">Membrane</keyword>
<comment type="catalytic activity">
    <reaction evidence="19">
        <text>NAD(+) + NADPH + H(+)(in) = NADH + NADP(+) + H(+)(out)</text>
        <dbReference type="Rhea" id="RHEA:47992"/>
        <dbReference type="ChEBI" id="CHEBI:15378"/>
        <dbReference type="ChEBI" id="CHEBI:57540"/>
        <dbReference type="ChEBI" id="CHEBI:57783"/>
        <dbReference type="ChEBI" id="CHEBI:57945"/>
        <dbReference type="ChEBI" id="CHEBI:58349"/>
        <dbReference type="EC" id="7.1.1.1"/>
    </reaction>
</comment>
<dbReference type="Gene3D" id="3.40.50.1220">
    <property type="entry name" value="TPP-binding domain"/>
    <property type="match status" value="1"/>
</dbReference>
<comment type="subcellular location">
    <subcellularLocation>
        <location evidence="2">Cell inner membrane</location>
        <topology evidence="2">Multi-pass membrane protein</topology>
    </subcellularLocation>
    <subcellularLocation>
        <location evidence="1">Mitochondrion inner membrane</location>
        <topology evidence="1">Multi-pass membrane protein</topology>
        <orientation evidence="1">Matrix side</orientation>
    </subcellularLocation>
</comment>
<dbReference type="Pfam" id="PF05222">
    <property type="entry name" value="AlaDh_PNT_N"/>
    <property type="match status" value="1"/>
</dbReference>
<evidence type="ECO:0000256" key="10">
    <source>
        <dbReference type="ARBA" id="ARBA00022792"/>
    </source>
</evidence>
<evidence type="ECO:0000256" key="9">
    <source>
        <dbReference type="ARBA" id="ARBA00022741"/>
    </source>
</evidence>
<dbReference type="FunFam" id="3.40.50.720:FF:000028">
    <property type="entry name" value="NAD(P) transhydrogenase subunit alpha"/>
    <property type="match status" value="1"/>
</dbReference>
<organism evidence="27 28">
    <name type="scientific">Talaromyces rugulosus</name>
    <name type="common">Penicillium rugulosum</name>
    <dbReference type="NCBI Taxonomy" id="121627"/>
    <lineage>
        <taxon>Eukaryota</taxon>
        <taxon>Fungi</taxon>
        <taxon>Dikarya</taxon>
        <taxon>Ascomycota</taxon>
        <taxon>Pezizomycotina</taxon>
        <taxon>Eurotiomycetes</taxon>
        <taxon>Eurotiomycetidae</taxon>
        <taxon>Eurotiales</taxon>
        <taxon>Trichocomaceae</taxon>
        <taxon>Talaromyces</taxon>
        <taxon>Talaromyces sect. Islandici</taxon>
    </lineage>
</organism>
<feature type="transmembrane region" description="Helical" evidence="24">
    <location>
        <begin position="536"/>
        <end position="559"/>
    </location>
</feature>
<evidence type="ECO:0000256" key="3">
    <source>
        <dbReference type="ARBA" id="ARBA00005624"/>
    </source>
</evidence>
<dbReference type="GO" id="GO:0005886">
    <property type="term" value="C:plasma membrane"/>
    <property type="evidence" value="ECO:0007669"/>
    <property type="project" value="UniProtKB-SubCell"/>
</dbReference>
<evidence type="ECO:0000256" key="5">
    <source>
        <dbReference type="ARBA" id="ARBA00012943"/>
    </source>
</evidence>
<keyword evidence="11" id="KW-0521">NADP</keyword>
<dbReference type="InterPro" id="IPR007886">
    <property type="entry name" value="AlaDH/PNT_N"/>
</dbReference>
<evidence type="ECO:0000256" key="6">
    <source>
        <dbReference type="ARBA" id="ARBA00022475"/>
    </source>
</evidence>
<feature type="transmembrane region" description="Helical" evidence="24">
    <location>
        <begin position="682"/>
        <end position="699"/>
    </location>
</feature>
<evidence type="ECO:0000256" key="11">
    <source>
        <dbReference type="ARBA" id="ARBA00022857"/>
    </source>
</evidence>
<dbReference type="NCBIfam" id="TIGR00561">
    <property type="entry name" value="pntA"/>
    <property type="match status" value="1"/>
</dbReference>
<evidence type="ECO:0000256" key="24">
    <source>
        <dbReference type="SAM" id="Phobius"/>
    </source>
</evidence>
<dbReference type="GO" id="GO:0008750">
    <property type="term" value="F:proton-translocating NAD(P)+ transhydrogenase activity"/>
    <property type="evidence" value="ECO:0007669"/>
    <property type="project" value="UniProtKB-EC"/>
</dbReference>
<dbReference type="Pfam" id="PF12769">
    <property type="entry name" value="PNTB_4TM"/>
    <property type="match status" value="1"/>
</dbReference>
<dbReference type="InterPro" id="IPR024605">
    <property type="entry name" value="NADP_transhyd_a_C"/>
</dbReference>
<keyword evidence="16" id="KW-0520">NAD</keyword>
<dbReference type="PANTHER" id="PTHR10160">
    <property type="entry name" value="NAD(P) TRANSHYDROGENASE"/>
    <property type="match status" value="1"/>
</dbReference>
<dbReference type="InterPro" id="IPR029035">
    <property type="entry name" value="DHS-like_NAD/FAD-binding_dom"/>
</dbReference>
<feature type="transmembrane region" description="Helical" evidence="24">
    <location>
        <begin position="505"/>
        <end position="524"/>
    </location>
</feature>
<evidence type="ECO:0000256" key="2">
    <source>
        <dbReference type="ARBA" id="ARBA00004429"/>
    </source>
</evidence>
<dbReference type="EC" id="7.1.1.1" evidence="5"/>
<dbReference type="InterPro" id="IPR008142">
    <property type="entry name" value="AlaDH/PNT_CS1"/>
</dbReference>
<evidence type="ECO:0000256" key="19">
    <source>
        <dbReference type="ARBA" id="ARBA00048202"/>
    </source>
</evidence>
<name>A0A7H8RDN7_TALRU</name>
<evidence type="ECO:0000256" key="16">
    <source>
        <dbReference type="ARBA" id="ARBA00023027"/>
    </source>
</evidence>
<feature type="transmembrane region" description="Helical" evidence="24">
    <location>
        <begin position="711"/>
        <end position="731"/>
    </location>
</feature>
<gene>
    <name evidence="27" type="ORF">TRUGW13939_10806</name>
</gene>
<comment type="subunit">
    <text evidence="4">Homodimer.</text>
</comment>
<keyword evidence="9" id="KW-0547">Nucleotide-binding</keyword>
<dbReference type="SUPFAM" id="SSF51735">
    <property type="entry name" value="NAD(P)-binding Rossmann-fold domains"/>
    <property type="match status" value="1"/>
</dbReference>
<dbReference type="Pfam" id="PF02233">
    <property type="entry name" value="PNTB"/>
    <property type="match status" value="1"/>
</dbReference>
<feature type="transmembrane region" description="Helical" evidence="24">
    <location>
        <begin position="838"/>
        <end position="856"/>
    </location>
</feature>
<evidence type="ECO:0000256" key="17">
    <source>
        <dbReference type="ARBA" id="ARBA00023128"/>
    </source>
</evidence>
<feature type="transmembrane region" description="Helical" evidence="24">
    <location>
        <begin position="630"/>
        <end position="650"/>
    </location>
</feature>
<evidence type="ECO:0000256" key="23">
    <source>
        <dbReference type="ARBA" id="ARBA00079255"/>
    </source>
</evidence>
<feature type="transmembrane region" description="Helical" evidence="24">
    <location>
        <begin position="862"/>
        <end position="884"/>
    </location>
</feature>
<protein>
    <recommendedName>
        <fullName evidence="22">NAD(P) transhydrogenase, mitochondrial</fullName>
        <ecNumber evidence="5">7.1.1.1</ecNumber>
    </recommendedName>
    <alternativeName>
        <fullName evidence="23">Nicotinamide nucleotide transhydrogenase</fullName>
    </alternativeName>
</protein>
<dbReference type="SUPFAM" id="SSF52467">
    <property type="entry name" value="DHS-like NAD/FAD-binding domain"/>
    <property type="match status" value="1"/>
</dbReference>
<sequence>MSWFVKAPPVAPCRSGAAGCSLRLLGVPALLQSRPFSTSSCKFERRRSPVRVPPETILKRFETTVSTTASTPSLVVPYTSLTVGIPRETFPNERRVAITPQNVALLLKKGFSRVIVESGAGEAAQFTDEAYRKAGAIMAAKDAVWSQSDILLKVRAPSIDEPVNEVNAMREGKTIISFLYPAQNKPAVDALAARGLTSFAMDKIPRISRAQVFDALSSMANIAGYKAVLEASNEFGRFLTGQVTAAGKVLVIGAGVAGLSAIASARRSGAIVRAFDTRPAAREQVQSLGAEFIEVDLEEDGSGQGGYAKEMSKEFIEAEMKLFMEQCREVDIVITTALIPGKPAPKLITKEMVQAMKPGSVIVDLAAEAGGNCEATVPGTLAIYDGVKVIGYTDLPSRLPTQSSTLYSNNITKFLLSLADKDKGFTVDLNDEVTRGAIVSYNGKVLPPAAPPAPPPTSTTSTAQASAKEEVVALTPWQKTTRQVATVTAGMGSALALGKLTGPVFMGNMFTFGLAGLVGYRAVWGVSPALHSPLMSVTNAISGMVGIGGLFVMGGGYAPTNIPEALGAVSVLLAFVNVSGGFVITKRMLDMFKRPTDPPEYPWLYAIPGLLFGGGYVAAAATGMAGLVQAGYLVSSVLCISSISGLASQLTARRGNILGILGVASGFLASLLAVGFTPETLVQFGAVAGIGGLLGAVIGRRITPTGLPQTVAALHSVVGLAAVLTSIGSVMADISHVSTLHMVTAYLGVLIGGVTFTGSVVAFLKLAGRMKSSPIALPGRHIINTSLLGANMATMGAFITMAPGAPVVAAACLGTSTVLSFLKGFTTTAAIGGADMPVVITVLNAYSGFALVAEGLMLDNPLLTTVGSLIGVSGSILSYIMCVAMNRSITNVLFGGIAPTQSNKKIEGEVTTTAVEETVDALAGAENVIIVVGYGMAVAKAQYAISEITRMLRAKGVNVRFAIHPVAGRMPGQCNVLLAEASVPYDIVLEMDEINDDFNDTDVTLVIGANDTVNPIAMEPDSSISGMPVLHAWKSKEVIVMKRGMSSGYADVPNPMFYMPNTKMLFGDAKSSCDAIKNALEARK</sequence>
<dbReference type="GO" id="GO:0016491">
    <property type="term" value="F:oxidoreductase activity"/>
    <property type="evidence" value="ECO:0007669"/>
    <property type="project" value="InterPro"/>
</dbReference>
<dbReference type="GO" id="GO:0005743">
    <property type="term" value="C:mitochondrial inner membrane"/>
    <property type="evidence" value="ECO:0007669"/>
    <property type="project" value="UniProtKB-SubCell"/>
</dbReference>
<dbReference type="Gene3D" id="3.40.50.720">
    <property type="entry name" value="NAD(P)-binding Rossmann-like Domain"/>
    <property type="match status" value="2"/>
</dbReference>
<keyword evidence="12" id="KW-0809">Transit peptide</keyword>
<dbReference type="OrthoDB" id="37244at2759"/>
<dbReference type="GeneID" id="55998285"/>
<evidence type="ECO:0000313" key="28">
    <source>
        <dbReference type="Proteomes" id="UP000509510"/>
    </source>
</evidence>
<reference evidence="28" key="1">
    <citation type="submission" date="2020-06" db="EMBL/GenBank/DDBJ databases">
        <title>A chromosome-scale genome assembly of Talaromyces rugulosus W13939.</title>
        <authorList>
            <person name="Wang B."/>
            <person name="Guo L."/>
            <person name="Ye K."/>
            <person name="Wang L."/>
        </authorList>
    </citation>
    <scope>NUCLEOTIDE SEQUENCE [LARGE SCALE GENOMIC DNA]</scope>
    <source>
        <strain evidence="28">W13939</strain>
    </source>
</reference>
<feature type="transmembrane region" description="Helical" evidence="24">
    <location>
        <begin position="808"/>
        <end position="826"/>
    </location>
</feature>
<keyword evidence="15" id="KW-0007">Acetylation</keyword>
<dbReference type="KEGG" id="trg:TRUGW13939_10806"/>
<dbReference type="PANTHER" id="PTHR10160:SF19">
    <property type="entry name" value="PROTON-TRANSLOCATING NAD(P)(+) TRANSHYDROGENASE"/>
    <property type="match status" value="1"/>
</dbReference>
<dbReference type="Proteomes" id="UP000509510">
    <property type="component" value="Chromosome VI"/>
</dbReference>
<keyword evidence="28" id="KW-1185">Reference proteome</keyword>
<keyword evidence="7" id="KW-0997">Cell inner membrane</keyword>
<comment type="similarity">
    <text evidence="3">In the N-terminal section; belongs to the AlaDH/PNT family.</text>
</comment>
<proteinExistence type="inferred from homology"/>
<dbReference type="AlphaFoldDB" id="A0A7H8RDN7"/>
<dbReference type="EMBL" id="CP055903">
    <property type="protein sequence ID" value="QKX63635.1"/>
    <property type="molecule type" value="Genomic_DNA"/>
</dbReference>